<evidence type="ECO:0000256" key="5">
    <source>
        <dbReference type="ARBA" id="ARBA00022827"/>
    </source>
</evidence>
<dbReference type="InterPro" id="IPR006076">
    <property type="entry name" value="FAD-dep_OxRdtase"/>
</dbReference>
<dbReference type="EC" id="5.3.3.1" evidence="11"/>
<evidence type="ECO:0000256" key="2">
    <source>
        <dbReference type="ARBA" id="ARBA00010790"/>
    </source>
</evidence>
<keyword evidence="4" id="KW-0285">Flavoprotein</keyword>
<evidence type="ECO:0000256" key="7">
    <source>
        <dbReference type="ARBA" id="ARBA00023098"/>
    </source>
</evidence>
<evidence type="ECO:0000259" key="16">
    <source>
        <dbReference type="Pfam" id="PF01266"/>
    </source>
</evidence>
<evidence type="ECO:0000313" key="18">
    <source>
        <dbReference type="EMBL" id="WUV45626.1"/>
    </source>
</evidence>
<dbReference type="Proteomes" id="UP001432062">
    <property type="component" value="Chromosome"/>
</dbReference>
<evidence type="ECO:0000256" key="14">
    <source>
        <dbReference type="ARBA" id="ARBA00049744"/>
    </source>
</evidence>
<keyword evidence="6" id="KW-0560">Oxidoreductase</keyword>
<keyword evidence="9" id="KW-0753">Steroid metabolism</keyword>
<organism evidence="18 19">
    <name type="scientific">Nocardia vinacea</name>
    <dbReference type="NCBI Taxonomy" id="96468"/>
    <lineage>
        <taxon>Bacteria</taxon>
        <taxon>Bacillati</taxon>
        <taxon>Actinomycetota</taxon>
        <taxon>Actinomycetes</taxon>
        <taxon>Mycobacteriales</taxon>
        <taxon>Nocardiaceae</taxon>
        <taxon>Nocardia</taxon>
    </lineage>
</organism>
<evidence type="ECO:0000256" key="12">
    <source>
        <dbReference type="ARBA" id="ARBA00049645"/>
    </source>
</evidence>
<accession>A0ABZ1YTU3</accession>
<evidence type="ECO:0000256" key="15">
    <source>
        <dbReference type="ARBA" id="ARBA00049778"/>
    </source>
</evidence>
<protein>
    <recommendedName>
        <fullName evidence="14">Cholesterol oxidase</fullName>
        <ecNumber evidence="13">1.1.3.6</ecNumber>
        <ecNumber evidence="11">5.3.3.1</ecNumber>
    </recommendedName>
    <alternativeName>
        <fullName evidence="15">Cholesterol isomerase</fullName>
    </alternativeName>
</protein>
<dbReference type="InterPro" id="IPR036188">
    <property type="entry name" value="FAD/NAD-bd_sf"/>
</dbReference>
<dbReference type="InterPro" id="IPR052542">
    <property type="entry name" value="Cholesterol_Oxidase"/>
</dbReference>
<evidence type="ECO:0000256" key="3">
    <source>
        <dbReference type="ARBA" id="ARBA00022548"/>
    </source>
</evidence>
<dbReference type="Pfam" id="PF05199">
    <property type="entry name" value="GMC_oxred_C"/>
    <property type="match status" value="1"/>
</dbReference>
<evidence type="ECO:0000256" key="13">
    <source>
        <dbReference type="ARBA" id="ARBA00049723"/>
    </source>
</evidence>
<keyword evidence="19" id="KW-1185">Reference proteome</keyword>
<evidence type="ECO:0000259" key="17">
    <source>
        <dbReference type="Pfam" id="PF05199"/>
    </source>
</evidence>
<dbReference type="Gene3D" id="3.50.50.60">
    <property type="entry name" value="FAD/NAD(P)-binding domain"/>
    <property type="match status" value="3"/>
</dbReference>
<reference evidence="18" key="1">
    <citation type="submission" date="2022-10" db="EMBL/GenBank/DDBJ databases">
        <title>The complete genomes of actinobacterial strains from the NBC collection.</title>
        <authorList>
            <person name="Joergensen T.S."/>
            <person name="Alvarez Arevalo M."/>
            <person name="Sterndorff E.B."/>
            <person name="Faurdal D."/>
            <person name="Vuksanovic O."/>
            <person name="Mourched A.-S."/>
            <person name="Charusanti P."/>
            <person name="Shaw S."/>
            <person name="Blin K."/>
            <person name="Weber T."/>
        </authorList>
    </citation>
    <scope>NUCLEOTIDE SEQUENCE</scope>
    <source>
        <strain evidence="18">NBC_01482</strain>
    </source>
</reference>
<evidence type="ECO:0000313" key="19">
    <source>
        <dbReference type="Proteomes" id="UP001432062"/>
    </source>
</evidence>
<name>A0ABZ1YTU3_9NOCA</name>
<evidence type="ECO:0000256" key="4">
    <source>
        <dbReference type="ARBA" id="ARBA00022630"/>
    </source>
</evidence>
<dbReference type="RefSeq" id="WP_329409034.1">
    <property type="nucleotide sequence ID" value="NZ_CP109441.1"/>
</dbReference>
<evidence type="ECO:0000256" key="9">
    <source>
        <dbReference type="ARBA" id="ARBA00023221"/>
    </source>
</evidence>
<feature type="domain" description="FAD dependent oxidoreductase" evidence="16">
    <location>
        <begin position="5"/>
        <end position="301"/>
    </location>
</feature>
<gene>
    <name evidence="18" type="ORF">OG563_42140</name>
</gene>
<proteinExistence type="inferred from homology"/>
<feature type="domain" description="Glucose-methanol-choline oxidoreductase C-terminal" evidence="17">
    <location>
        <begin position="459"/>
        <end position="513"/>
    </location>
</feature>
<dbReference type="Pfam" id="PF01266">
    <property type="entry name" value="DAO"/>
    <property type="match status" value="1"/>
</dbReference>
<sequence length="564" mass="61808">MTHYDVLVIGSGFGGSVTALRLTEKGYRVGVLETGRRFADHEFAENSWHLREYLWAPKLGCFGIQRMTLLNDTFIMSGSGVGGGSLVYANTLYEAPDTFYGDKQWSHITDWKSELAPHYDQAKRMLGVTTNPATTPSDRVLREVAEDMGIGDTYRRTPVGVLFADKETRPGAAVADPFFGGVGPERRSCTHCGECMTGCRHGAKNTLVKNYLYLAERAGATVHPLTTAVSVRPLSGGGYAVETVRTGRWVRKAKQTFTADQVVFSAAALGTQQLLHSLRDRGVLPNISPRLGHLARTNSEAVLAARTRDRDSDFTKGVAITSSIHPNSYTHVEPVRYGKGSNFMGLLTTVLVDGQEGKRRWVLGLREMVRYRRDLLRMHNPAHWSERMIGLLVMQNVDNSIITYNKRGLFGKRMTTKPGAGQAPPAWIPEGNEVTRRVAEKINGIPQGSWTEMANIPITGHFIGGCAIGDSPDTGVVDPYQRLYGYEGLHIVDGSTISANLGVNPSLTITAQAERAMSLWPNKGEQDQRPRLGAPYRRIDAIAPKNPVVPESAPGALRLPITPV</sequence>
<keyword evidence="5" id="KW-0274">FAD</keyword>
<comment type="pathway">
    <text evidence="12">Steroid metabolism; cholesterol degradation.</text>
</comment>
<dbReference type="InterPro" id="IPR007867">
    <property type="entry name" value="GMC_OxRtase_C"/>
</dbReference>
<comment type="cofactor">
    <cofactor evidence="1">
        <name>FAD</name>
        <dbReference type="ChEBI" id="CHEBI:57692"/>
    </cofactor>
</comment>
<keyword evidence="7" id="KW-0443">Lipid metabolism</keyword>
<comment type="similarity">
    <text evidence="2">Belongs to the GMC oxidoreductase family.</text>
</comment>
<evidence type="ECO:0000256" key="6">
    <source>
        <dbReference type="ARBA" id="ARBA00023002"/>
    </source>
</evidence>
<evidence type="ECO:0000256" key="11">
    <source>
        <dbReference type="ARBA" id="ARBA00038856"/>
    </source>
</evidence>
<keyword evidence="10" id="KW-0413">Isomerase</keyword>
<keyword evidence="8" id="KW-1207">Sterol metabolism</keyword>
<evidence type="ECO:0000256" key="10">
    <source>
        <dbReference type="ARBA" id="ARBA00023235"/>
    </source>
</evidence>
<dbReference type="EC" id="1.1.3.6" evidence="13"/>
<keyword evidence="3" id="KW-0153">Cholesterol metabolism</keyword>
<dbReference type="SUPFAM" id="SSF51905">
    <property type="entry name" value="FAD/NAD(P)-binding domain"/>
    <property type="match status" value="1"/>
</dbReference>
<evidence type="ECO:0000256" key="8">
    <source>
        <dbReference type="ARBA" id="ARBA00023166"/>
    </source>
</evidence>
<dbReference type="PANTHER" id="PTHR47470:SF1">
    <property type="entry name" value="FAD-DEPENDENT OXIDOREDUCTASE 2 FAD BINDING DOMAIN-CONTAINING PROTEIN"/>
    <property type="match status" value="1"/>
</dbReference>
<evidence type="ECO:0000256" key="1">
    <source>
        <dbReference type="ARBA" id="ARBA00001974"/>
    </source>
</evidence>
<dbReference type="EMBL" id="CP109441">
    <property type="protein sequence ID" value="WUV45626.1"/>
    <property type="molecule type" value="Genomic_DNA"/>
</dbReference>
<dbReference type="PANTHER" id="PTHR47470">
    <property type="entry name" value="CHOLESTEROL OXIDASE"/>
    <property type="match status" value="1"/>
</dbReference>